<comment type="similarity">
    <text evidence="3">Belongs to the bacterial histone-like protein family.</text>
</comment>
<name>A0A4P7AIN8_9MOLU</name>
<dbReference type="InterPro" id="IPR000119">
    <property type="entry name" value="Hist_DNA-bd"/>
</dbReference>
<dbReference type="PANTHER" id="PTHR33175">
    <property type="entry name" value="DNA-BINDING PROTEIN HU"/>
    <property type="match status" value="1"/>
</dbReference>
<protein>
    <submittedName>
        <fullName evidence="4">DNA-binding protein HU-beta</fullName>
    </submittedName>
</protein>
<keyword evidence="1" id="KW-0226">DNA condensation</keyword>
<evidence type="ECO:0000256" key="2">
    <source>
        <dbReference type="ARBA" id="ARBA00023125"/>
    </source>
</evidence>
<dbReference type="Proteomes" id="UP000294309">
    <property type="component" value="Chromosome"/>
</dbReference>
<dbReference type="CDD" id="cd13831">
    <property type="entry name" value="HU"/>
    <property type="match status" value="1"/>
</dbReference>
<dbReference type="SUPFAM" id="SSF47729">
    <property type="entry name" value="IHF-like DNA-binding proteins"/>
    <property type="match status" value="1"/>
</dbReference>
<dbReference type="Gene3D" id="4.10.520.10">
    <property type="entry name" value="IHF-like DNA-binding proteins"/>
    <property type="match status" value="1"/>
</dbReference>
<accession>A0A4P7AIN8</accession>
<gene>
    <name evidence="4" type="primary">hupB</name>
    <name evidence="4" type="ORF">SGLAD_v1c03070</name>
</gene>
<dbReference type="RefSeq" id="WP_134297298.1">
    <property type="nucleotide sequence ID" value="NZ_CP038013.1"/>
</dbReference>
<dbReference type="InterPro" id="IPR010992">
    <property type="entry name" value="IHF-like_DNA-bd_dom_sf"/>
</dbReference>
<dbReference type="PROSITE" id="PS00045">
    <property type="entry name" value="HISTONE_LIKE"/>
    <property type="match status" value="1"/>
</dbReference>
<evidence type="ECO:0000313" key="5">
    <source>
        <dbReference type="Proteomes" id="UP000294309"/>
    </source>
</evidence>
<keyword evidence="5" id="KW-1185">Reference proteome</keyword>
<evidence type="ECO:0000313" key="4">
    <source>
        <dbReference type="EMBL" id="QBQ07506.1"/>
    </source>
</evidence>
<evidence type="ECO:0000256" key="1">
    <source>
        <dbReference type="ARBA" id="ARBA00023067"/>
    </source>
</evidence>
<reference evidence="4 5" key="1">
    <citation type="submission" date="2019-03" db="EMBL/GenBank/DDBJ databases">
        <title>Complete genome sequence of Spiroplasma gladiatoris TG-1 (DSM 22552).</title>
        <authorList>
            <person name="Lin Y.-C."/>
            <person name="Chou L."/>
            <person name="Kuo C.-H."/>
        </authorList>
    </citation>
    <scope>NUCLEOTIDE SEQUENCE [LARGE SCALE GENOMIC DNA]</scope>
    <source>
        <strain evidence="4 5">TG-1</strain>
    </source>
</reference>
<dbReference type="KEGG" id="sgq:SGLAD_v1c03070"/>
<keyword evidence="2 4" id="KW-0238">DNA-binding</keyword>
<dbReference type="AlphaFoldDB" id="A0A4P7AIN8"/>
<dbReference type="SMART" id="SM00411">
    <property type="entry name" value="BHL"/>
    <property type="match status" value="1"/>
</dbReference>
<sequence length="92" mass="9851">MTKKELSDKLASEFNQSKADGEKMVNFIFDAIASSLVNGEEVAIAGFGKFATADRAAREGVNPSTGEKIKIEATTVAKFKVAKQLKEAVAKK</sequence>
<dbReference type="GO" id="GO:0030527">
    <property type="term" value="F:structural constituent of chromatin"/>
    <property type="evidence" value="ECO:0007669"/>
    <property type="project" value="InterPro"/>
</dbReference>
<dbReference type="Pfam" id="PF00216">
    <property type="entry name" value="Bac_DNA_binding"/>
    <property type="match status" value="1"/>
</dbReference>
<dbReference type="PANTHER" id="PTHR33175:SF3">
    <property type="entry name" value="DNA-BINDING PROTEIN HU-BETA"/>
    <property type="match status" value="1"/>
</dbReference>
<proteinExistence type="inferred from homology"/>
<evidence type="ECO:0000256" key="3">
    <source>
        <dbReference type="RuleBase" id="RU003939"/>
    </source>
</evidence>
<dbReference type="OrthoDB" id="9799835at2"/>
<organism evidence="4 5">
    <name type="scientific">Spiroplasma gladiatoris</name>
    <dbReference type="NCBI Taxonomy" id="2143"/>
    <lineage>
        <taxon>Bacteria</taxon>
        <taxon>Bacillati</taxon>
        <taxon>Mycoplasmatota</taxon>
        <taxon>Mollicutes</taxon>
        <taxon>Entomoplasmatales</taxon>
        <taxon>Spiroplasmataceae</taxon>
        <taxon>Spiroplasma</taxon>
    </lineage>
</organism>
<dbReference type="InterPro" id="IPR020816">
    <property type="entry name" value="Histone-like_DNA-bd_CS"/>
</dbReference>
<dbReference type="GO" id="GO:0030261">
    <property type="term" value="P:chromosome condensation"/>
    <property type="evidence" value="ECO:0007669"/>
    <property type="project" value="UniProtKB-KW"/>
</dbReference>
<dbReference type="PRINTS" id="PR01727">
    <property type="entry name" value="DNABINDINGHU"/>
</dbReference>
<dbReference type="GO" id="GO:0003677">
    <property type="term" value="F:DNA binding"/>
    <property type="evidence" value="ECO:0007669"/>
    <property type="project" value="UniProtKB-KW"/>
</dbReference>
<dbReference type="EMBL" id="CP038013">
    <property type="protein sequence ID" value="QBQ07506.1"/>
    <property type="molecule type" value="Genomic_DNA"/>
</dbReference>